<reference evidence="1 2" key="1">
    <citation type="submission" date="2018-04" db="EMBL/GenBank/DDBJ databases">
        <authorList>
            <person name="Go L.Y."/>
            <person name="Mitchell J.A."/>
        </authorList>
    </citation>
    <scope>NUCLEOTIDE SEQUENCE [LARGE SCALE GENOMIC DNA]</scope>
    <source>
        <strain evidence="1 2">KCJK7865</strain>
    </source>
</reference>
<sequence>MTTRKEFQSLSEARLKDAVILLQHGRNSSAYYLAGYCIEFALKACISQQFQTDKIPDRSFVQAIHTHRPEVLMNSSGLAPAFKNACKDNPNLEANWGVVCNWSEGSRYESWDSVSASSLLVAISDKDNGVLTWLKNHW</sequence>
<organism evidence="1 2">
    <name type="scientific">Pseudomonas plecoglossicida</name>
    <dbReference type="NCBI Taxonomy" id="70775"/>
    <lineage>
        <taxon>Bacteria</taxon>
        <taxon>Pseudomonadati</taxon>
        <taxon>Pseudomonadota</taxon>
        <taxon>Gammaproteobacteria</taxon>
        <taxon>Pseudomonadales</taxon>
        <taxon>Pseudomonadaceae</taxon>
        <taxon>Pseudomonas</taxon>
    </lineage>
</organism>
<dbReference type="GO" id="GO:0003677">
    <property type="term" value="F:DNA binding"/>
    <property type="evidence" value="ECO:0007669"/>
    <property type="project" value="UniProtKB-KW"/>
</dbReference>
<name>A0A2R7UBU3_PSEDL</name>
<accession>A0A2R7UBU3</accession>
<evidence type="ECO:0000313" key="2">
    <source>
        <dbReference type="Proteomes" id="UP000244874"/>
    </source>
</evidence>
<keyword evidence="1" id="KW-0238">DNA-binding</keyword>
<dbReference type="EMBL" id="QANO01000190">
    <property type="protein sequence ID" value="PTU49276.1"/>
    <property type="molecule type" value="Genomic_DNA"/>
</dbReference>
<dbReference type="Proteomes" id="UP000244874">
    <property type="component" value="Unassembled WGS sequence"/>
</dbReference>
<protein>
    <submittedName>
        <fullName evidence="1">DNA-binding protein</fullName>
    </submittedName>
</protein>
<gene>
    <name evidence="1" type="ORF">DBB42_26285</name>
</gene>
<dbReference type="AlphaFoldDB" id="A0A2R7UBU3"/>
<evidence type="ECO:0000313" key="1">
    <source>
        <dbReference type="EMBL" id="PTU49276.1"/>
    </source>
</evidence>
<comment type="caution">
    <text evidence="1">The sequence shown here is derived from an EMBL/GenBank/DDBJ whole genome shotgun (WGS) entry which is preliminary data.</text>
</comment>
<proteinExistence type="predicted"/>